<name>A3QQZ1_9EURY</name>
<keyword evidence="2" id="KW-0614">Plasmid</keyword>
<dbReference type="EMBL" id="DQ400913">
    <property type="protein sequence ID" value="ABD67452.1"/>
    <property type="molecule type" value="Genomic_DNA"/>
</dbReference>
<organism evidence="2">
    <name type="scientific">Natrinema thermotolerans</name>
    <dbReference type="NCBI Taxonomy" id="121872"/>
    <lineage>
        <taxon>Archaea</taxon>
        <taxon>Methanobacteriati</taxon>
        <taxon>Methanobacteriota</taxon>
        <taxon>Stenosarchaea group</taxon>
        <taxon>Halobacteria</taxon>
        <taxon>Halobacteriales</taxon>
        <taxon>Natrialbaceae</taxon>
        <taxon>Natrinema</taxon>
    </lineage>
</organism>
<evidence type="ECO:0000256" key="1">
    <source>
        <dbReference type="SAM" id="MobiDB-lite"/>
    </source>
</evidence>
<feature type="region of interest" description="Disordered" evidence="1">
    <location>
        <begin position="260"/>
        <end position="280"/>
    </location>
</feature>
<sequence length="330" mass="37589">MTKRDGERLREEVVFDGIGGVRPLPWGEAIDRFDAWYREGRDTAVVCENSRGETTAFRTPNRFTPEYREMLYAKSQSLERELREKWGRLLHTAMVTLTASSTDEQGRPRSPVDHLHDLLESWEAVRRALARVLDGRDWEYLAIIEPHESGYAHVHVGVFVKGPVVAEQFQPVLDAHVRNCPTATSDAHQVFDEDGEEDAVSVHRTASRPGDEGVENLGAYLAAYMAGEYGAEATEMPEYVRGFYATMWATGRQWFRPSNGAQEFMQPDEDEDDEDEEQLAEDWELVGIAPDGDPEEELIEIDPEEARRDVYRNVRFEDWPGPGDRQGEAL</sequence>
<accession>A3QQZ1</accession>
<protein>
    <submittedName>
        <fullName evidence="2">Rep protein</fullName>
    </submittedName>
</protein>
<dbReference type="Pfam" id="PF07232">
    <property type="entry name" value="DUF1424"/>
    <property type="match status" value="1"/>
</dbReference>
<feature type="compositionally biased region" description="Acidic residues" evidence="1">
    <location>
        <begin position="266"/>
        <end position="280"/>
    </location>
</feature>
<gene>
    <name evidence="2" type="primary">rep</name>
</gene>
<reference evidence="2" key="1">
    <citation type="submission" date="2006-02" db="EMBL/GenBank/DDBJ databases">
        <title>Sequence analysis a new rolling-circle replicating plasmid pSN from the halophilic archaeon- Haloterrigena thermotolerans strain H13.</title>
        <authorList>
            <person name="You Y.-T."/>
            <person name="Lai M.-C."/>
        </authorList>
    </citation>
    <scope>NUCLEOTIDE SEQUENCE</scope>
    <source>
        <strain evidence="2">H13</strain>
        <plasmid evidence="2">pSN</plasmid>
    </source>
</reference>
<dbReference type="AlphaFoldDB" id="A3QQZ1"/>
<dbReference type="InterPro" id="IPR009870">
    <property type="entry name" value="DUF1424"/>
</dbReference>
<geneLocation type="plasmid" evidence="2">
    <name>pSN</name>
</geneLocation>
<evidence type="ECO:0000313" key="2">
    <source>
        <dbReference type="EMBL" id="ABD67452.1"/>
    </source>
</evidence>
<proteinExistence type="predicted"/>